<comment type="similarity">
    <text evidence="1">Belongs to the SURF1 family.</text>
</comment>
<dbReference type="AlphaFoldDB" id="A0A1A7BG55"/>
<reference evidence="2 3" key="1">
    <citation type="submission" date="2016-06" db="EMBL/GenBank/DDBJ databases">
        <title>Genome sequence of Porphyrobacter dokdonensis DSW-74.</title>
        <authorList>
            <person name="Kim J.F."/>
            <person name="Song J.Y."/>
        </authorList>
    </citation>
    <scope>NUCLEOTIDE SEQUENCE [LARGE SCALE GENOMIC DNA]</scope>
    <source>
        <strain evidence="2 3">DSW-74</strain>
    </source>
</reference>
<name>A0A1A7BG55_9SPHN</name>
<dbReference type="RefSeq" id="WP_068862687.1">
    <property type="nucleotide sequence ID" value="NZ_LZYB01000002.1"/>
</dbReference>
<keyword evidence="1" id="KW-0472">Membrane</keyword>
<gene>
    <name evidence="2" type="ORF">I603_0961</name>
</gene>
<keyword evidence="1" id="KW-1003">Cell membrane</keyword>
<evidence type="ECO:0000313" key="2">
    <source>
        <dbReference type="EMBL" id="OBV11518.1"/>
    </source>
</evidence>
<comment type="caution">
    <text evidence="2">The sequence shown here is derived from an EMBL/GenBank/DDBJ whole genome shotgun (WGS) entry which is preliminary data.</text>
</comment>
<accession>A0A1A7BG55</accession>
<keyword evidence="1" id="KW-1133">Transmembrane helix</keyword>
<proteinExistence type="inferred from homology"/>
<dbReference type="PATRIC" id="fig|1300349.4.peg.957"/>
<dbReference type="Pfam" id="PF02104">
    <property type="entry name" value="SURF1"/>
    <property type="match status" value="1"/>
</dbReference>
<keyword evidence="3" id="KW-1185">Reference proteome</keyword>
<keyword evidence="1" id="KW-0812">Transmembrane</keyword>
<dbReference type="EMBL" id="LZYB01000002">
    <property type="protein sequence ID" value="OBV11518.1"/>
    <property type="molecule type" value="Genomic_DNA"/>
</dbReference>
<sequence length="191" mass="20715">MSRRVPIIPTIIVLAAVATMIALGVWQLGRKTEKEALIARYEAALQDSSEVTWPAPADYRNALFRRTTIDCREVRGIDPISGKSAAGRSGWVHVARCSHGGSGVADVTIGWSRSPQSPQWSGGPVSGRIASYGDTIRLVAETPQAGLQPLAPPDPGDLPNNHLAYAGQWFFFALTALVIYVLALRRRRRVS</sequence>
<dbReference type="Proteomes" id="UP000092484">
    <property type="component" value="Unassembled WGS sequence"/>
</dbReference>
<dbReference type="STRING" id="1300349.I603_0961"/>
<evidence type="ECO:0000256" key="1">
    <source>
        <dbReference type="RuleBase" id="RU363076"/>
    </source>
</evidence>
<organism evidence="2 3">
    <name type="scientific">Erythrobacter dokdonensis DSW-74</name>
    <dbReference type="NCBI Taxonomy" id="1300349"/>
    <lineage>
        <taxon>Bacteria</taxon>
        <taxon>Pseudomonadati</taxon>
        <taxon>Pseudomonadota</taxon>
        <taxon>Alphaproteobacteria</taxon>
        <taxon>Sphingomonadales</taxon>
        <taxon>Erythrobacteraceae</taxon>
        <taxon>Erythrobacter/Porphyrobacter group</taxon>
        <taxon>Erythrobacter</taxon>
    </lineage>
</organism>
<feature type="transmembrane region" description="Helical" evidence="1">
    <location>
        <begin position="7"/>
        <end position="28"/>
    </location>
</feature>
<comment type="subcellular location">
    <subcellularLocation>
        <location evidence="1">Cell membrane</location>
        <topology evidence="1">Multi-pass membrane protein</topology>
    </subcellularLocation>
</comment>
<protein>
    <recommendedName>
        <fullName evidence="1">SURF1-like protein</fullName>
    </recommendedName>
</protein>
<dbReference type="GO" id="GO:0005886">
    <property type="term" value="C:plasma membrane"/>
    <property type="evidence" value="ECO:0007669"/>
    <property type="project" value="UniProtKB-SubCell"/>
</dbReference>
<feature type="transmembrane region" description="Helical" evidence="1">
    <location>
        <begin position="163"/>
        <end position="183"/>
    </location>
</feature>
<evidence type="ECO:0000313" key="3">
    <source>
        <dbReference type="Proteomes" id="UP000092484"/>
    </source>
</evidence>
<dbReference type="InterPro" id="IPR002994">
    <property type="entry name" value="Surf1/Shy1"/>
</dbReference>